<dbReference type="Gene3D" id="3.40.50.300">
    <property type="entry name" value="P-loop containing nucleotide triphosphate hydrolases"/>
    <property type="match status" value="1"/>
</dbReference>
<dbReference type="InterPro" id="IPR039657">
    <property type="entry name" value="Dimethylallyltransferase"/>
</dbReference>
<dbReference type="OrthoDB" id="9776390at2"/>
<dbReference type="HAMAP" id="MF_00185">
    <property type="entry name" value="IPP_trans"/>
    <property type="match status" value="1"/>
</dbReference>
<dbReference type="FunFam" id="1.10.20.140:FF:000001">
    <property type="entry name" value="tRNA dimethylallyltransferase"/>
    <property type="match status" value="1"/>
</dbReference>
<accession>A0A419SK32</accession>
<dbReference type="RefSeq" id="WP_120189605.1">
    <property type="nucleotide sequence ID" value="NZ_MCHY01000008.1"/>
</dbReference>
<dbReference type="GO" id="GO:0052381">
    <property type="term" value="F:tRNA dimethylallyltransferase activity"/>
    <property type="evidence" value="ECO:0007669"/>
    <property type="project" value="UniProtKB-UniRule"/>
</dbReference>
<evidence type="ECO:0000256" key="6">
    <source>
        <dbReference type="ARBA" id="ARBA00022741"/>
    </source>
</evidence>
<evidence type="ECO:0000256" key="11">
    <source>
        <dbReference type="RuleBase" id="RU003783"/>
    </source>
</evidence>
<name>A0A419SK32_9BACL</name>
<dbReference type="AlphaFoldDB" id="A0A419SK32"/>
<comment type="caution">
    <text evidence="14">The sequence shown here is derived from an EMBL/GenBank/DDBJ whole genome shotgun (WGS) entry which is preliminary data.</text>
</comment>
<evidence type="ECO:0000256" key="12">
    <source>
        <dbReference type="RuleBase" id="RU003784"/>
    </source>
</evidence>
<comment type="function">
    <text evidence="2 10 12">Catalyzes the transfer of a dimethylallyl group onto the adenine at position 37 in tRNAs that read codons beginning with uridine, leading to the formation of N6-(dimethylallyl)adenosine (i(6)A).</text>
</comment>
<comment type="caution">
    <text evidence="10">Lacks conserved residue(s) required for the propagation of feature annotation.</text>
</comment>
<evidence type="ECO:0000313" key="15">
    <source>
        <dbReference type="Proteomes" id="UP000284219"/>
    </source>
</evidence>
<dbReference type="GO" id="GO:0006400">
    <property type="term" value="P:tRNA modification"/>
    <property type="evidence" value="ECO:0007669"/>
    <property type="project" value="TreeGrafter"/>
</dbReference>
<evidence type="ECO:0000256" key="3">
    <source>
        <dbReference type="ARBA" id="ARBA00005842"/>
    </source>
</evidence>
<dbReference type="GO" id="GO:0005524">
    <property type="term" value="F:ATP binding"/>
    <property type="evidence" value="ECO:0007669"/>
    <property type="project" value="UniProtKB-UniRule"/>
</dbReference>
<reference evidence="14 15" key="1">
    <citation type="submission" date="2016-08" db="EMBL/GenBank/DDBJ databases">
        <title>Novel Firmicute Genomes.</title>
        <authorList>
            <person name="Poppleton D.I."/>
            <person name="Gribaldo S."/>
        </authorList>
    </citation>
    <scope>NUCLEOTIDE SEQUENCE [LARGE SCALE GENOMIC DNA]</scope>
    <source>
        <strain evidence="14 15">RAOx-1</strain>
    </source>
</reference>
<proteinExistence type="inferred from homology"/>
<dbReference type="Pfam" id="PF01715">
    <property type="entry name" value="IPPT"/>
    <property type="match status" value="1"/>
</dbReference>
<feature type="site" description="Interaction with substrate tRNA" evidence="10">
    <location>
        <position position="101"/>
    </location>
</feature>
<evidence type="ECO:0000256" key="8">
    <source>
        <dbReference type="ARBA" id="ARBA00022842"/>
    </source>
</evidence>
<dbReference type="NCBIfam" id="TIGR00174">
    <property type="entry name" value="miaA"/>
    <property type="match status" value="1"/>
</dbReference>
<sequence length="311" mass="35480">MKEKLLVIVGPTAVGKTALSIELALKLQGEVISGDSMQVYRGMDIGTAKITSEEMRGVPHHLIDIHDPTHAFSAAEFQGRATELIHQINQRNRLPMIVGGTGLYVQSVIYQYEFSEAGQDEAFRSKMEQFAEERGREALHEQLRQIDPVTAQRLHPNDLKRVIRALEIYELTGATMAEYQNRAKQSPYELCLLGLTMDRAVLYERINLRVDLMIEQGLVDEVERLLKRGYTRDLISMQGIGYKEIVEYLEGNVTLPEAIESLKQNTRNFAKRQLTWFRSMKEIEWIDLTEPTDHLKIVENICSYAAGKILS</sequence>
<feature type="binding site" evidence="10">
    <location>
        <begin position="10"/>
        <end position="17"/>
    </location>
    <ligand>
        <name>ATP</name>
        <dbReference type="ChEBI" id="CHEBI:30616"/>
    </ligand>
</feature>
<comment type="catalytic activity">
    <reaction evidence="9 10 11">
        <text>adenosine(37) in tRNA + dimethylallyl diphosphate = N(6)-dimethylallyladenosine(37) in tRNA + diphosphate</text>
        <dbReference type="Rhea" id="RHEA:26482"/>
        <dbReference type="Rhea" id="RHEA-COMP:10162"/>
        <dbReference type="Rhea" id="RHEA-COMP:10375"/>
        <dbReference type="ChEBI" id="CHEBI:33019"/>
        <dbReference type="ChEBI" id="CHEBI:57623"/>
        <dbReference type="ChEBI" id="CHEBI:74411"/>
        <dbReference type="ChEBI" id="CHEBI:74415"/>
        <dbReference type="EC" id="2.5.1.75"/>
    </reaction>
</comment>
<keyword evidence="8 10" id="KW-0460">Magnesium</keyword>
<feature type="region of interest" description="Interaction with substrate tRNA" evidence="10">
    <location>
        <begin position="35"/>
        <end position="38"/>
    </location>
</feature>
<feature type="binding site" evidence="10">
    <location>
        <begin position="12"/>
        <end position="17"/>
    </location>
    <ligand>
        <name>substrate</name>
    </ligand>
</feature>
<evidence type="ECO:0000256" key="5">
    <source>
        <dbReference type="ARBA" id="ARBA00022694"/>
    </source>
</evidence>
<keyword evidence="4 10" id="KW-0808">Transferase</keyword>
<dbReference type="InterPro" id="IPR027417">
    <property type="entry name" value="P-loop_NTPase"/>
</dbReference>
<dbReference type="Gene3D" id="1.10.20.140">
    <property type="match status" value="1"/>
</dbReference>
<evidence type="ECO:0000256" key="2">
    <source>
        <dbReference type="ARBA" id="ARBA00003213"/>
    </source>
</evidence>
<evidence type="ECO:0000256" key="4">
    <source>
        <dbReference type="ARBA" id="ARBA00022679"/>
    </source>
</evidence>
<evidence type="ECO:0000256" key="7">
    <source>
        <dbReference type="ARBA" id="ARBA00022840"/>
    </source>
</evidence>
<dbReference type="PANTHER" id="PTHR11088:SF60">
    <property type="entry name" value="TRNA DIMETHYLALLYLTRANSFERASE"/>
    <property type="match status" value="1"/>
</dbReference>
<keyword evidence="15" id="KW-1185">Reference proteome</keyword>
<comment type="similarity">
    <text evidence="3 10 13">Belongs to the IPP transferase family.</text>
</comment>
<dbReference type="EMBL" id="MCHY01000008">
    <property type="protein sequence ID" value="RKD24310.1"/>
    <property type="molecule type" value="Genomic_DNA"/>
</dbReference>
<dbReference type="SUPFAM" id="SSF52540">
    <property type="entry name" value="P-loop containing nucleoside triphosphate hydrolases"/>
    <property type="match status" value="2"/>
</dbReference>
<dbReference type="InterPro" id="IPR018022">
    <property type="entry name" value="IPT"/>
</dbReference>
<evidence type="ECO:0000256" key="13">
    <source>
        <dbReference type="RuleBase" id="RU003785"/>
    </source>
</evidence>
<evidence type="ECO:0000313" key="14">
    <source>
        <dbReference type="EMBL" id="RKD24310.1"/>
    </source>
</evidence>
<keyword evidence="6 10" id="KW-0547">Nucleotide-binding</keyword>
<comment type="cofactor">
    <cofactor evidence="1 10">
        <name>Mg(2+)</name>
        <dbReference type="ChEBI" id="CHEBI:18420"/>
    </cofactor>
</comment>
<keyword evidence="7 10" id="KW-0067">ATP-binding</keyword>
<dbReference type="Proteomes" id="UP000284219">
    <property type="component" value="Unassembled WGS sequence"/>
</dbReference>
<dbReference type="EC" id="2.5.1.75" evidence="10"/>
<evidence type="ECO:0000256" key="10">
    <source>
        <dbReference type="HAMAP-Rule" id="MF_00185"/>
    </source>
</evidence>
<evidence type="ECO:0000256" key="9">
    <source>
        <dbReference type="ARBA" id="ARBA00049563"/>
    </source>
</evidence>
<organism evidence="14 15">
    <name type="scientific">Ammoniphilus oxalaticus</name>
    <dbReference type="NCBI Taxonomy" id="66863"/>
    <lineage>
        <taxon>Bacteria</taxon>
        <taxon>Bacillati</taxon>
        <taxon>Bacillota</taxon>
        <taxon>Bacilli</taxon>
        <taxon>Bacillales</taxon>
        <taxon>Paenibacillaceae</taxon>
        <taxon>Aneurinibacillus group</taxon>
        <taxon>Ammoniphilus</taxon>
    </lineage>
</organism>
<dbReference type="PANTHER" id="PTHR11088">
    <property type="entry name" value="TRNA DIMETHYLALLYLTRANSFERASE"/>
    <property type="match status" value="1"/>
</dbReference>
<gene>
    <name evidence="10" type="primary">miaA</name>
    <name evidence="14" type="ORF">BEP19_07895</name>
</gene>
<feature type="site" description="Interaction with substrate tRNA" evidence="10">
    <location>
        <position position="124"/>
    </location>
</feature>
<protein>
    <recommendedName>
        <fullName evidence="10">tRNA dimethylallyltransferase</fullName>
        <ecNumber evidence="10">2.5.1.75</ecNumber>
    </recommendedName>
    <alternativeName>
        <fullName evidence="10">Dimethylallyl diphosphate:tRNA dimethylallyltransferase</fullName>
        <shortName evidence="10">DMAPP:tRNA dimethylallyltransferase</shortName>
        <shortName evidence="10">DMATase</shortName>
    </alternativeName>
    <alternativeName>
        <fullName evidence="10">Isopentenyl-diphosphate:tRNA isopentenyltransferase</fullName>
        <shortName evidence="10">IPP transferase</shortName>
        <shortName evidence="10">IPPT</shortName>
        <shortName evidence="10">IPTase</shortName>
    </alternativeName>
</protein>
<evidence type="ECO:0000256" key="1">
    <source>
        <dbReference type="ARBA" id="ARBA00001946"/>
    </source>
</evidence>
<keyword evidence="5 10" id="KW-0819">tRNA processing</keyword>
<comment type="subunit">
    <text evidence="10">Monomer.</text>
</comment>